<keyword evidence="1" id="KW-0472">Membrane</keyword>
<dbReference type="RefSeq" id="WP_073309545.1">
    <property type="nucleotide sequence ID" value="NZ_FQWV01000005.1"/>
</dbReference>
<evidence type="ECO:0008006" key="4">
    <source>
        <dbReference type="Google" id="ProtNLM"/>
    </source>
</evidence>
<gene>
    <name evidence="2" type="ORF">SAMN05443636_2254</name>
</gene>
<dbReference type="Proteomes" id="UP000184357">
    <property type="component" value="Unassembled WGS sequence"/>
</dbReference>
<accession>A0A1M5RN62</accession>
<keyword evidence="3" id="KW-1185">Reference proteome</keyword>
<feature type="transmembrane region" description="Helical" evidence="1">
    <location>
        <begin position="48"/>
        <end position="68"/>
    </location>
</feature>
<dbReference type="EMBL" id="FQWV01000005">
    <property type="protein sequence ID" value="SHH27590.1"/>
    <property type="molecule type" value="Genomic_DNA"/>
</dbReference>
<keyword evidence="1" id="KW-1133">Transmembrane helix</keyword>
<sequence>MDEVLEAAEVVADSELEGAVVWLFRVIGILLALAGLGLWLFTQAGFLWLPAVLIGIGILLAVIPGVLLELLELFA</sequence>
<dbReference type="STRING" id="43928.SAMN05443636_2254"/>
<organism evidence="2 3">
    <name type="scientific">Halobaculum gomorrense</name>
    <dbReference type="NCBI Taxonomy" id="43928"/>
    <lineage>
        <taxon>Archaea</taxon>
        <taxon>Methanobacteriati</taxon>
        <taxon>Methanobacteriota</taxon>
        <taxon>Stenosarchaea group</taxon>
        <taxon>Halobacteria</taxon>
        <taxon>Halobacteriales</taxon>
        <taxon>Haloferacaceae</taxon>
        <taxon>Halobaculum</taxon>
    </lineage>
</organism>
<feature type="transmembrane region" description="Helical" evidence="1">
    <location>
        <begin position="20"/>
        <end position="41"/>
    </location>
</feature>
<reference evidence="2 3" key="1">
    <citation type="submission" date="2016-11" db="EMBL/GenBank/DDBJ databases">
        <authorList>
            <person name="Jaros S."/>
            <person name="Januszkiewicz K."/>
            <person name="Wedrychowicz H."/>
        </authorList>
    </citation>
    <scope>NUCLEOTIDE SEQUENCE [LARGE SCALE GENOMIC DNA]</scope>
    <source>
        <strain evidence="2 3">DSM 9297</strain>
    </source>
</reference>
<dbReference type="AlphaFoldDB" id="A0A1M5RN62"/>
<name>A0A1M5RN62_9EURY</name>
<keyword evidence="1" id="KW-0812">Transmembrane</keyword>
<evidence type="ECO:0000313" key="3">
    <source>
        <dbReference type="Proteomes" id="UP000184357"/>
    </source>
</evidence>
<proteinExistence type="predicted"/>
<protein>
    <recommendedName>
        <fullName evidence="4">Major facilitator superfamily (MFS) profile domain-containing protein</fullName>
    </recommendedName>
</protein>
<evidence type="ECO:0000313" key="2">
    <source>
        <dbReference type="EMBL" id="SHH27590.1"/>
    </source>
</evidence>
<evidence type="ECO:0000256" key="1">
    <source>
        <dbReference type="SAM" id="Phobius"/>
    </source>
</evidence>